<dbReference type="CDD" id="cd14014">
    <property type="entry name" value="STKc_PknB_like"/>
    <property type="match status" value="1"/>
</dbReference>
<keyword evidence="5 13" id="KW-0418">Kinase</keyword>
<accession>E1ICQ6</accession>
<keyword evidence="14" id="KW-1185">Reference proteome</keyword>
<dbReference type="HOGENOM" id="CLU_000288_63_44_0"/>
<comment type="catalytic activity">
    <reaction evidence="8">
        <text>L-seryl-[protein] + ATP = O-phospho-L-seryl-[protein] + ADP + H(+)</text>
        <dbReference type="Rhea" id="RHEA:17989"/>
        <dbReference type="Rhea" id="RHEA-COMP:9863"/>
        <dbReference type="Rhea" id="RHEA-COMP:11604"/>
        <dbReference type="ChEBI" id="CHEBI:15378"/>
        <dbReference type="ChEBI" id="CHEBI:29999"/>
        <dbReference type="ChEBI" id="CHEBI:30616"/>
        <dbReference type="ChEBI" id="CHEBI:83421"/>
        <dbReference type="ChEBI" id="CHEBI:456216"/>
        <dbReference type="EC" id="2.7.11.1"/>
    </reaction>
</comment>
<name>E1ICQ6_9CHLR</name>
<evidence type="ECO:0000256" key="3">
    <source>
        <dbReference type="ARBA" id="ARBA00022679"/>
    </source>
</evidence>
<dbReference type="Gene3D" id="3.30.200.20">
    <property type="entry name" value="Phosphorylase Kinase, domain 1"/>
    <property type="match status" value="1"/>
</dbReference>
<keyword evidence="4 9" id="KW-0547">Nucleotide-binding</keyword>
<dbReference type="InterPro" id="IPR011009">
    <property type="entry name" value="Kinase-like_dom_sf"/>
</dbReference>
<dbReference type="InterPro" id="IPR017441">
    <property type="entry name" value="Protein_kinase_ATP_BS"/>
</dbReference>
<evidence type="ECO:0000256" key="7">
    <source>
        <dbReference type="ARBA" id="ARBA00047899"/>
    </source>
</evidence>
<dbReference type="eggNOG" id="COG0515">
    <property type="taxonomic scope" value="Bacteria"/>
</dbReference>
<dbReference type="PROSITE" id="PS00107">
    <property type="entry name" value="PROTEIN_KINASE_ATP"/>
    <property type="match status" value="1"/>
</dbReference>
<evidence type="ECO:0000256" key="5">
    <source>
        <dbReference type="ARBA" id="ARBA00022777"/>
    </source>
</evidence>
<reference evidence="13 14" key="1">
    <citation type="journal article" date="2011" name="J. Bacteriol.">
        <title>Draft genome sequence of the anoxygenic filamentous phototrophic bacterium Oscillochloris trichoides subsp. DG-6.</title>
        <authorList>
            <person name="Kuznetsov B.B."/>
            <person name="Ivanovsky R.N."/>
            <person name="Keppen O.I."/>
            <person name="Sukhacheva M.V."/>
            <person name="Bumazhkin B.K."/>
            <person name="Patutina E.O."/>
            <person name="Beletsky A.V."/>
            <person name="Mardanov A.V."/>
            <person name="Baslerov R.V."/>
            <person name="Panteleeva A.N."/>
            <person name="Kolganova T.V."/>
            <person name="Ravin N.V."/>
            <person name="Skryabin K.G."/>
        </authorList>
    </citation>
    <scope>NUCLEOTIDE SEQUENCE [LARGE SCALE GENOMIC DNA]</scope>
    <source>
        <strain evidence="13 14">DG-6</strain>
    </source>
</reference>
<comment type="catalytic activity">
    <reaction evidence="7">
        <text>L-threonyl-[protein] + ATP = O-phospho-L-threonyl-[protein] + ADP + H(+)</text>
        <dbReference type="Rhea" id="RHEA:46608"/>
        <dbReference type="Rhea" id="RHEA-COMP:11060"/>
        <dbReference type="Rhea" id="RHEA-COMP:11605"/>
        <dbReference type="ChEBI" id="CHEBI:15378"/>
        <dbReference type="ChEBI" id="CHEBI:30013"/>
        <dbReference type="ChEBI" id="CHEBI:30616"/>
        <dbReference type="ChEBI" id="CHEBI:61977"/>
        <dbReference type="ChEBI" id="CHEBI:456216"/>
        <dbReference type="EC" id="2.7.11.1"/>
    </reaction>
</comment>
<keyword evidence="6 9" id="KW-0067">ATP-binding</keyword>
<evidence type="ECO:0000256" key="9">
    <source>
        <dbReference type="PROSITE-ProRule" id="PRU10141"/>
    </source>
</evidence>
<dbReference type="GO" id="GO:0004674">
    <property type="term" value="F:protein serine/threonine kinase activity"/>
    <property type="evidence" value="ECO:0007669"/>
    <property type="project" value="UniProtKB-KW"/>
</dbReference>
<evidence type="ECO:0000256" key="6">
    <source>
        <dbReference type="ARBA" id="ARBA00022840"/>
    </source>
</evidence>
<keyword evidence="11" id="KW-1133">Transmembrane helix</keyword>
<dbReference type="PANTHER" id="PTHR43289">
    <property type="entry name" value="MITOGEN-ACTIVATED PROTEIN KINASE KINASE KINASE 20-RELATED"/>
    <property type="match status" value="1"/>
</dbReference>
<keyword evidence="3" id="KW-0808">Transferase</keyword>
<proteinExistence type="predicted"/>
<feature type="domain" description="Protein kinase" evidence="12">
    <location>
        <begin position="13"/>
        <end position="275"/>
    </location>
</feature>
<dbReference type="PANTHER" id="PTHR43289:SF6">
    <property type="entry name" value="SERINE_THREONINE-PROTEIN KINASE NEKL-3"/>
    <property type="match status" value="1"/>
</dbReference>
<dbReference type="Gene3D" id="1.10.510.10">
    <property type="entry name" value="Transferase(Phosphotransferase) domain 1"/>
    <property type="match status" value="1"/>
</dbReference>
<feature type="binding site" evidence="9">
    <location>
        <position position="42"/>
    </location>
    <ligand>
        <name>ATP</name>
        <dbReference type="ChEBI" id="CHEBI:30616"/>
    </ligand>
</feature>
<dbReference type="AlphaFoldDB" id="E1ICQ6"/>
<evidence type="ECO:0000256" key="10">
    <source>
        <dbReference type="SAM" id="MobiDB-lite"/>
    </source>
</evidence>
<sequence>MLKSLINQRLGRYEITALLGRGGMAAVYRATDTILQRAVALKVLYPQYSDDATLIERFTREAVIAASLEHPHIVPVYDVGEQDGMAYMAMKLLDGETLQERLQREGTLSPTELCTLLQPVAAALDYAHSRGVIHRDIKPGNIFLCQTPAGPPQVMLTDFGIAKRLDAPGLTTTGSLLGTPDYMAPEQIGARPVDARTDVYALGMLAFRALTGRRAFEGTTQDVLLAHLYQMPPLPSSVAPGLPPACDPIILRAVATDPANRFPSASSFVAALAALDVGVATAVGVAPLVQTASAAHSAPTRRPPVVPVITPAATPPPQTHTTMTQMPAERRPSNLPWIIAIILALVAGGAAVGMGMLIGRSTSGLPSSVALLDTPTPTLSAVPTPVPTLAPSPTMTLTPEVAVVAVSPSPSPTPSATPIPAKPPTLAPVVVVVTVIPSLTPVPPTATAMPTATATPTASATPTPTVDCTEGMLQGGFGRLYHENVSIRERLGCPLVPERGGHAAIQFFERGTMFYWGLNPTNLKDTIVIFYGLNSGDYSLVDPREAASYPDVTPEPTPNYPVRGFGRVYFGKAGVAEALGNWRSGEIELKEATQGVIQFFEGGIMIFTPVYQQPGAGNRAIFVLYTEEVFERYNDP</sequence>
<evidence type="ECO:0000313" key="14">
    <source>
        <dbReference type="Proteomes" id="UP000054010"/>
    </source>
</evidence>
<feature type="transmembrane region" description="Helical" evidence="11">
    <location>
        <begin position="335"/>
        <end position="358"/>
    </location>
</feature>
<dbReference type="STRING" id="765420.OSCT_1107"/>
<gene>
    <name evidence="13" type="ORF">OSCT_1107</name>
</gene>
<dbReference type="PROSITE" id="PS50011">
    <property type="entry name" value="PROTEIN_KINASE_DOM"/>
    <property type="match status" value="1"/>
</dbReference>
<dbReference type="EC" id="2.7.11.1" evidence="1"/>
<dbReference type="FunFam" id="3.30.200.20:FF:000035">
    <property type="entry name" value="Serine/threonine protein kinase Stk1"/>
    <property type="match status" value="1"/>
</dbReference>
<dbReference type="SMART" id="SM00220">
    <property type="entry name" value="S_TKc"/>
    <property type="match status" value="1"/>
</dbReference>
<dbReference type="Proteomes" id="UP000054010">
    <property type="component" value="Unassembled WGS sequence"/>
</dbReference>
<evidence type="ECO:0000256" key="2">
    <source>
        <dbReference type="ARBA" id="ARBA00022527"/>
    </source>
</evidence>
<dbReference type="Pfam" id="PF00069">
    <property type="entry name" value="Pkinase"/>
    <property type="match status" value="1"/>
</dbReference>
<evidence type="ECO:0000256" key="4">
    <source>
        <dbReference type="ARBA" id="ARBA00022741"/>
    </source>
</evidence>
<dbReference type="InterPro" id="IPR000719">
    <property type="entry name" value="Prot_kinase_dom"/>
</dbReference>
<evidence type="ECO:0000256" key="8">
    <source>
        <dbReference type="ARBA" id="ARBA00048679"/>
    </source>
</evidence>
<dbReference type="EMBL" id="ADVR01000030">
    <property type="protein sequence ID" value="EFO81004.1"/>
    <property type="molecule type" value="Genomic_DNA"/>
</dbReference>
<protein>
    <recommendedName>
        <fullName evidence="1">non-specific serine/threonine protein kinase</fullName>
        <ecNumber evidence="1">2.7.11.1</ecNumber>
    </recommendedName>
</protein>
<dbReference type="InterPro" id="IPR008271">
    <property type="entry name" value="Ser/Thr_kinase_AS"/>
</dbReference>
<feature type="region of interest" description="Disordered" evidence="10">
    <location>
        <begin position="293"/>
        <end position="324"/>
    </location>
</feature>
<organism evidence="13 14">
    <name type="scientific">Oscillochloris trichoides DG-6</name>
    <dbReference type="NCBI Taxonomy" id="765420"/>
    <lineage>
        <taxon>Bacteria</taxon>
        <taxon>Bacillati</taxon>
        <taxon>Chloroflexota</taxon>
        <taxon>Chloroflexia</taxon>
        <taxon>Chloroflexales</taxon>
        <taxon>Chloroflexineae</taxon>
        <taxon>Oscillochloridaceae</taxon>
        <taxon>Oscillochloris</taxon>
    </lineage>
</organism>
<keyword evidence="11" id="KW-0812">Transmembrane</keyword>
<keyword evidence="2 13" id="KW-0723">Serine/threonine-protein kinase</keyword>
<dbReference type="FunFam" id="1.10.510.10:FF:000021">
    <property type="entry name" value="Serine/threonine protein kinase"/>
    <property type="match status" value="1"/>
</dbReference>
<evidence type="ECO:0000256" key="1">
    <source>
        <dbReference type="ARBA" id="ARBA00012513"/>
    </source>
</evidence>
<evidence type="ECO:0000256" key="11">
    <source>
        <dbReference type="SAM" id="Phobius"/>
    </source>
</evidence>
<dbReference type="OrthoDB" id="9814968at2"/>
<evidence type="ECO:0000313" key="13">
    <source>
        <dbReference type="EMBL" id="EFO81004.1"/>
    </source>
</evidence>
<dbReference type="SUPFAM" id="SSF56112">
    <property type="entry name" value="Protein kinase-like (PK-like)"/>
    <property type="match status" value="1"/>
</dbReference>
<comment type="caution">
    <text evidence="13">The sequence shown here is derived from an EMBL/GenBank/DDBJ whole genome shotgun (WGS) entry which is preliminary data.</text>
</comment>
<dbReference type="PROSITE" id="PS00108">
    <property type="entry name" value="PROTEIN_KINASE_ST"/>
    <property type="match status" value="1"/>
</dbReference>
<dbReference type="GO" id="GO:0005524">
    <property type="term" value="F:ATP binding"/>
    <property type="evidence" value="ECO:0007669"/>
    <property type="project" value="UniProtKB-UniRule"/>
</dbReference>
<keyword evidence="11" id="KW-0472">Membrane</keyword>
<evidence type="ECO:0000259" key="12">
    <source>
        <dbReference type="PROSITE" id="PS50011"/>
    </source>
</evidence>